<dbReference type="Proteomes" id="UP001049176">
    <property type="component" value="Chromosome 11"/>
</dbReference>
<dbReference type="RefSeq" id="XP_043002342.1">
    <property type="nucleotide sequence ID" value="XM_043160386.1"/>
</dbReference>
<proteinExistence type="predicted"/>
<accession>A0A9P7RLF1</accession>
<dbReference type="AlphaFoldDB" id="A0A9P7RLF1"/>
<evidence type="ECO:0000313" key="2">
    <source>
        <dbReference type="Proteomes" id="UP001049176"/>
    </source>
</evidence>
<gene>
    <name evidence="1" type="ORF">E1B28_003404</name>
</gene>
<dbReference type="GeneID" id="66072480"/>
<protein>
    <submittedName>
        <fullName evidence="1">Uncharacterized protein</fullName>
    </submittedName>
</protein>
<reference evidence="1" key="1">
    <citation type="journal article" date="2021" name="Genome Biol. Evol.">
        <title>The assembled and annotated genome of the fairy-ring fungus Marasmius oreades.</title>
        <authorList>
            <person name="Hiltunen M."/>
            <person name="Ament-Velasquez S.L."/>
            <person name="Johannesson H."/>
        </authorList>
    </citation>
    <scope>NUCLEOTIDE SEQUENCE</scope>
    <source>
        <strain evidence="1">03SP1</strain>
    </source>
</reference>
<dbReference type="EMBL" id="CM032191">
    <property type="protein sequence ID" value="KAG7085871.1"/>
    <property type="molecule type" value="Genomic_DNA"/>
</dbReference>
<evidence type="ECO:0000313" key="1">
    <source>
        <dbReference type="EMBL" id="KAG7085871.1"/>
    </source>
</evidence>
<comment type="caution">
    <text evidence="1">The sequence shown here is derived from an EMBL/GenBank/DDBJ whole genome shotgun (WGS) entry which is preliminary data.</text>
</comment>
<keyword evidence="2" id="KW-1185">Reference proteome</keyword>
<dbReference type="KEGG" id="more:E1B28_003404"/>
<sequence>MWPLNKRRCGLEGPEVVQRLGGCSVGDVCPQMNTADAVTGQEESEREVRSKRNGRGALVSALRNECAHRGKSFFQSFVKGMKIRDPTTFSSDSNGLCLRR</sequence>
<name>A0A9P7RLF1_9AGAR</name>
<organism evidence="1 2">
    <name type="scientific">Marasmius oreades</name>
    <name type="common">fairy-ring Marasmius</name>
    <dbReference type="NCBI Taxonomy" id="181124"/>
    <lineage>
        <taxon>Eukaryota</taxon>
        <taxon>Fungi</taxon>
        <taxon>Dikarya</taxon>
        <taxon>Basidiomycota</taxon>
        <taxon>Agaricomycotina</taxon>
        <taxon>Agaricomycetes</taxon>
        <taxon>Agaricomycetidae</taxon>
        <taxon>Agaricales</taxon>
        <taxon>Marasmiineae</taxon>
        <taxon>Marasmiaceae</taxon>
        <taxon>Marasmius</taxon>
    </lineage>
</organism>